<dbReference type="Pfam" id="PF10528">
    <property type="entry name" value="GLEYA"/>
    <property type="match status" value="1"/>
</dbReference>
<name>A0A2S6CER9_9PEZI</name>
<dbReference type="InterPro" id="IPR018871">
    <property type="entry name" value="GLEYA_adhesin_domain"/>
</dbReference>
<dbReference type="STRING" id="357750.A0A2S6CER9"/>
<evidence type="ECO:0000313" key="5">
    <source>
        <dbReference type="Proteomes" id="UP000237631"/>
    </source>
</evidence>
<dbReference type="AlphaFoldDB" id="A0A2S6CER9"/>
<evidence type="ECO:0000259" key="2">
    <source>
        <dbReference type="Pfam" id="PF10528"/>
    </source>
</evidence>
<accession>A0A2S6CER9</accession>
<dbReference type="EMBL" id="PNEN01000470">
    <property type="protein sequence ID" value="PPJ58230.1"/>
    <property type="molecule type" value="Genomic_DNA"/>
</dbReference>
<dbReference type="Proteomes" id="UP000237631">
    <property type="component" value="Unassembled WGS sequence"/>
</dbReference>
<feature type="signal peptide" evidence="1">
    <location>
        <begin position="1"/>
        <end position="19"/>
    </location>
</feature>
<comment type="caution">
    <text evidence="4">The sequence shown here is derived from an EMBL/GenBank/DDBJ whole genome shotgun (WGS) entry which is preliminary data.</text>
</comment>
<evidence type="ECO:0000256" key="1">
    <source>
        <dbReference type="SAM" id="SignalP"/>
    </source>
</evidence>
<feature type="domain" description="DUF7908" evidence="3">
    <location>
        <begin position="127"/>
        <end position="256"/>
    </location>
</feature>
<organism evidence="4 5">
    <name type="scientific">Cercospora berteroae</name>
    <dbReference type="NCBI Taxonomy" id="357750"/>
    <lineage>
        <taxon>Eukaryota</taxon>
        <taxon>Fungi</taxon>
        <taxon>Dikarya</taxon>
        <taxon>Ascomycota</taxon>
        <taxon>Pezizomycotina</taxon>
        <taxon>Dothideomycetes</taxon>
        <taxon>Dothideomycetidae</taxon>
        <taxon>Mycosphaerellales</taxon>
        <taxon>Mycosphaerellaceae</taxon>
        <taxon>Cercospora</taxon>
    </lineage>
</organism>
<feature type="chain" id="PRO_5015740089" evidence="1">
    <location>
        <begin position="20"/>
        <end position="641"/>
    </location>
</feature>
<dbReference type="Gene3D" id="2.60.120.1560">
    <property type="match status" value="1"/>
</dbReference>
<keyword evidence="5" id="KW-1185">Reference proteome</keyword>
<sequence length="641" mass="69891">MLFGARGVWLSAALSCVLATLEISHPERAISENRAPGVTDLKGNNNGKHSAIVSPVGRRIDVGSFQSASSLTRTQSIGQTHQTRSKIRQRNPYGYQSYHGINDDLVPTGQRLIDAHAVEAQKMGSQYLMMAVPADGAVHKRQANAAYVDGNGKISNDCRNVPIYEIDNGTLSIFVSNTQYFYTTDSGVNIQPFVPSLTRGSITKSFRLAGDGEVLWENAAFDGGQAQFCLTKNGTLFSVFRQTARPQDCLIIRLLLFVVSSCARMPEYASTLVQTQTTERLTVSNQISTYLQTVTSTYQTVLAASTVTATATYQTTIPASTATVTTIGIVTTTRVSTSIVPASTITTTAVSTQAASTATTTYQTTIPASTIVTTYQTTYPATTIVQTVVSTGPTATTTIQRTTTGPPATRTTFLPGTTVTATTVRLSYYSPPPLCDNQGVEYGVFHNVPIYNQATYDPIMMKGRAAGGTHDFVYTTGNISHPSGYSNLCPTSGTARIYNNPTGFQCVELTTNHRWYMYPPMDGEWLFEFAAWDDQMYFWAGPLARRGWARNNTNFLGDNVNLPNSPSKNYTMYLRGGEYVPMRLANPNGGGAVYMFMRIWDPNGNLFQDRDIVSPHIVRYSCDGVAAPRWERFGFEEGAAA</sequence>
<dbReference type="OrthoDB" id="3643929at2759"/>
<proteinExistence type="predicted"/>
<dbReference type="InterPro" id="IPR057230">
    <property type="entry name" value="DUF7908"/>
</dbReference>
<evidence type="ECO:0000259" key="3">
    <source>
        <dbReference type="Pfam" id="PF25485"/>
    </source>
</evidence>
<protein>
    <submittedName>
        <fullName evidence="4">Uncharacterized protein</fullName>
    </submittedName>
</protein>
<gene>
    <name evidence="4" type="ORF">CBER1_11928</name>
</gene>
<evidence type="ECO:0000313" key="4">
    <source>
        <dbReference type="EMBL" id="PPJ58230.1"/>
    </source>
</evidence>
<keyword evidence="1" id="KW-0732">Signal</keyword>
<dbReference type="Pfam" id="PF25485">
    <property type="entry name" value="DUF7908"/>
    <property type="match status" value="1"/>
</dbReference>
<feature type="domain" description="GLEYA adhesin" evidence="2">
    <location>
        <begin position="510"/>
        <end position="598"/>
    </location>
</feature>
<reference evidence="5" key="1">
    <citation type="journal article" date="2017" name="bioRxiv">
        <title>Conservation of a gene cluster reveals novel cercosporin biosynthetic mechanisms and extends production to the genus Colletotrichum.</title>
        <authorList>
            <person name="de Jonge R."/>
            <person name="Ebert M.K."/>
            <person name="Huitt-Roehl C.R."/>
            <person name="Pal P."/>
            <person name="Suttle J.C."/>
            <person name="Spanner R.E."/>
            <person name="Neubauer J.D."/>
            <person name="Jurick W.M.II."/>
            <person name="Stott K.A."/>
            <person name="Secor G.A."/>
            <person name="Thomma B.P.H.J."/>
            <person name="Van de Peer Y."/>
            <person name="Townsend C.A."/>
            <person name="Bolton M.D."/>
        </authorList>
    </citation>
    <scope>NUCLEOTIDE SEQUENCE [LARGE SCALE GENOMIC DNA]</scope>
    <source>
        <strain evidence="5">CBS538.71</strain>
    </source>
</reference>